<dbReference type="Proteomes" id="UP000614469">
    <property type="component" value="Unassembled WGS sequence"/>
</dbReference>
<reference evidence="1 2" key="1">
    <citation type="submission" date="2020-08" db="EMBL/GenBank/DDBJ databases">
        <title>Bridging the membrane lipid divide: bacteria of the FCB group superphylum have the potential to synthesize archaeal ether lipids.</title>
        <authorList>
            <person name="Villanueva L."/>
            <person name="Von Meijenfeldt F.A.B."/>
            <person name="Westbye A.B."/>
            <person name="Yadav S."/>
            <person name="Hopmans E.C."/>
            <person name="Dutilh B.E."/>
            <person name="Sinninghe Damste J.S."/>
        </authorList>
    </citation>
    <scope>NUCLEOTIDE SEQUENCE [LARGE SCALE GENOMIC DNA]</scope>
    <source>
        <strain evidence="1">NIOZ-UU36</strain>
    </source>
</reference>
<dbReference type="AlphaFoldDB" id="A0A8J6NKU9"/>
<evidence type="ECO:0000313" key="2">
    <source>
        <dbReference type="Proteomes" id="UP000614469"/>
    </source>
</evidence>
<comment type="caution">
    <text evidence="1">The sequence shown here is derived from an EMBL/GenBank/DDBJ whole genome shotgun (WGS) entry which is preliminary data.</text>
</comment>
<dbReference type="EMBL" id="JACNJN010000072">
    <property type="protein sequence ID" value="MBC8334584.1"/>
    <property type="molecule type" value="Genomic_DNA"/>
</dbReference>
<name>A0A8J6NKU9_9CHLR</name>
<evidence type="ECO:0000313" key="1">
    <source>
        <dbReference type="EMBL" id="MBC8334584.1"/>
    </source>
</evidence>
<gene>
    <name evidence="1" type="ORF">H8E29_04910</name>
</gene>
<protein>
    <submittedName>
        <fullName evidence="1">Uncharacterized protein</fullName>
    </submittedName>
</protein>
<organism evidence="1 2">
    <name type="scientific">Candidatus Desulfolinea nitratireducens</name>
    <dbReference type="NCBI Taxonomy" id="2841698"/>
    <lineage>
        <taxon>Bacteria</taxon>
        <taxon>Bacillati</taxon>
        <taxon>Chloroflexota</taxon>
        <taxon>Anaerolineae</taxon>
        <taxon>Anaerolineales</taxon>
        <taxon>Anaerolineales incertae sedis</taxon>
        <taxon>Candidatus Desulfolinea</taxon>
    </lineage>
</organism>
<accession>A0A8J6NKU9</accession>
<proteinExistence type="predicted"/>
<sequence>MRAKARRSEKGQAMAETAMFSVLLVLMAFGFLSLIPIHRARTAATASAYGCAQFLSQSPDAVRAAQNAYQIANTTLNSEWSGTFGVQYRVSVEPPRAPGDPGACTVSWQIPELFRLGFGNGSSQERFISRSETWKAKWR</sequence>